<name>A0AAN8G5A1_TRICO</name>
<dbReference type="InterPro" id="IPR036034">
    <property type="entry name" value="PDZ_sf"/>
</dbReference>
<dbReference type="AlphaFoldDB" id="A0AAN8G5A1"/>
<dbReference type="Proteomes" id="UP001331761">
    <property type="component" value="Unassembled WGS sequence"/>
</dbReference>
<sequence length="84" mass="9515">MEEDRMGMRIQSETIEITKDEKGLVGISIGGGHPYCPCVYVVQIFDRSPADTDGRYQTFSETIRIGIELVSGCESPHSRDYKKW</sequence>
<dbReference type="SUPFAM" id="SSF50156">
    <property type="entry name" value="PDZ domain-like"/>
    <property type="match status" value="1"/>
</dbReference>
<evidence type="ECO:0000313" key="2">
    <source>
        <dbReference type="Proteomes" id="UP001331761"/>
    </source>
</evidence>
<keyword evidence="2" id="KW-1185">Reference proteome</keyword>
<reference evidence="1 2" key="1">
    <citation type="submission" date="2019-10" db="EMBL/GenBank/DDBJ databases">
        <title>Assembly and Annotation for the nematode Trichostrongylus colubriformis.</title>
        <authorList>
            <person name="Martin J."/>
        </authorList>
    </citation>
    <scope>NUCLEOTIDE SEQUENCE [LARGE SCALE GENOMIC DNA]</scope>
    <source>
        <strain evidence="1">G859</strain>
        <tissue evidence="1">Whole worm</tissue>
    </source>
</reference>
<dbReference type="EMBL" id="WIXE01000856">
    <property type="protein sequence ID" value="KAK5986240.1"/>
    <property type="molecule type" value="Genomic_DNA"/>
</dbReference>
<gene>
    <name evidence="1" type="ORF">GCK32_021108</name>
</gene>
<organism evidence="1 2">
    <name type="scientific">Trichostrongylus colubriformis</name>
    <name type="common">Black scour worm</name>
    <dbReference type="NCBI Taxonomy" id="6319"/>
    <lineage>
        <taxon>Eukaryota</taxon>
        <taxon>Metazoa</taxon>
        <taxon>Ecdysozoa</taxon>
        <taxon>Nematoda</taxon>
        <taxon>Chromadorea</taxon>
        <taxon>Rhabditida</taxon>
        <taxon>Rhabditina</taxon>
        <taxon>Rhabditomorpha</taxon>
        <taxon>Strongyloidea</taxon>
        <taxon>Trichostrongylidae</taxon>
        <taxon>Trichostrongylus</taxon>
    </lineage>
</organism>
<evidence type="ECO:0000313" key="1">
    <source>
        <dbReference type="EMBL" id="KAK5986240.1"/>
    </source>
</evidence>
<protein>
    <submittedName>
        <fullName evidence="1">PRKCA-binding protein</fullName>
    </submittedName>
</protein>
<dbReference type="Gene3D" id="2.30.42.10">
    <property type="match status" value="1"/>
</dbReference>
<proteinExistence type="predicted"/>
<comment type="caution">
    <text evidence="1">The sequence shown here is derived from an EMBL/GenBank/DDBJ whole genome shotgun (WGS) entry which is preliminary data.</text>
</comment>
<accession>A0AAN8G5A1</accession>